<keyword evidence="1" id="KW-0732">Signal</keyword>
<evidence type="ECO:0000256" key="1">
    <source>
        <dbReference type="SAM" id="SignalP"/>
    </source>
</evidence>
<reference evidence="2 3" key="1">
    <citation type="submission" date="2019-04" db="EMBL/GenBank/DDBJ databases">
        <title>Flavobacterium sp. nov. isolated from construction timber.</title>
        <authorList>
            <person name="Lin S.-Y."/>
            <person name="Chang C.-T."/>
            <person name="Young C.-C."/>
        </authorList>
    </citation>
    <scope>NUCLEOTIDE SEQUENCE [LARGE SCALE GENOMIC DNA]</scope>
    <source>
        <strain evidence="2 3">CC-CTC003</strain>
    </source>
</reference>
<accession>A0A4S4A307</accession>
<comment type="caution">
    <text evidence="2">The sequence shown here is derived from an EMBL/GenBank/DDBJ whole genome shotgun (WGS) entry which is preliminary data.</text>
</comment>
<dbReference type="Proteomes" id="UP000307507">
    <property type="component" value="Unassembled WGS sequence"/>
</dbReference>
<feature type="chain" id="PRO_5020695292" evidence="1">
    <location>
        <begin position="19"/>
        <end position="183"/>
    </location>
</feature>
<sequence length="183" mass="20849">MRYLYILPLFFSFFTAKAQVAAQHCGYDFTSYLVLDVHENGKKETIKGLKITIVDSAGNDVINLNNAYSWTNANKSLVFSLNYKIDDSGKRITEETDKNAKSRWFFPFAKENYLLSVANTFPAENFSIKVEDVDGKANGGLFKTQIVPLNSYNMYVLCSAQNERQAMQFGPRTNRPVEIILER</sequence>
<dbReference type="OrthoDB" id="1354051at2"/>
<dbReference type="EMBL" id="SSNZ01000001">
    <property type="protein sequence ID" value="THF52648.1"/>
    <property type="molecule type" value="Genomic_DNA"/>
</dbReference>
<organism evidence="2 3">
    <name type="scientific">Flavobacterium supellecticarium</name>
    <dbReference type="NCBI Taxonomy" id="2565924"/>
    <lineage>
        <taxon>Bacteria</taxon>
        <taxon>Pseudomonadati</taxon>
        <taxon>Bacteroidota</taxon>
        <taxon>Flavobacteriia</taxon>
        <taxon>Flavobacteriales</taxon>
        <taxon>Flavobacteriaceae</taxon>
        <taxon>Flavobacterium</taxon>
    </lineage>
</organism>
<feature type="signal peptide" evidence="1">
    <location>
        <begin position="1"/>
        <end position="18"/>
    </location>
</feature>
<evidence type="ECO:0000313" key="2">
    <source>
        <dbReference type="EMBL" id="THF52648.1"/>
    </source>
</evidence>
<protein>
    <submittedName>
        <fullName evidence="2">Uncharacterized protein</fullName>
    </submittedName>
</protein>
<name>A0A4S4A307_9FLAO</name>
<dbReference type="RefSeq" id="WP_136401173.1">
    <property type="nucleotide sequence ID" value="NZ_SSNZ01000001.1"/>
</dbReference>
<keyword evidence="3" id="KW-1185">Reference proteome</keyword>
<dbReference type="AlphaFoldDB" id="A0A4S4A307"/>
<evidence type="ECO:0000313" key="3">
    <source>
        <dbReference type="Proteomes" id="UP000307507"/>
    </source>
</evidence>
<proteinExistence type="predicted"/>
<gene>
    <name evidence="2" type="ORF">E6C50_00085</name>
</gene>